<proteinExistence type="predicted"/>
<dbReference type="AlphaFoldDB" id="A0A0A9F4P7"/>
<accession>A0A0A9F4P7</accession>
<name>A0A0A9F4P7_ARUDO</name>
<reference evidence="2" key="2">
    <citation type="journal article" date="2015" name="Data Brief">
        <title>Shoot transcriptome of the giant reed, Arundo donax.</title>
        <authorList>
            <person name="Barrero R.A."/>
            <person name="Guerrero F.D."/>
            <person name="Moolhuijzen P."/>
            <person name="Goolsby J.A."/>
            <person name="Tidwell J."/>
            <person name="Bellgard S.E."/>
            <person name="Bellgard M.I."/>
        </authorList>
    </citation>
    <scope>NUCLEOTIDE SEQUENCE</scope>
    <source>
        <tissue evidence="2">Shoot tissue taken approximately 20 cm above the soil surface</tissue>
    </source>
</reference>
<organism evidence="2">
    <name type="scientific">Arundo donax</name>
    <name type="common">Giant reed</name>
    <name type="synonym">Donax arundinaceus</name>
    <dbReference type="NCBI Taxonomy" id="35708"/>
    <lineage>
        <taxon>Eukaryota</taxon>
        <taxon>Viridiplantae</taxon>
        <taxon>Streptophyta</taxon>
        <taxon>Embryophyta</taxon>
        <taxon>Tracheophyta</taxon>
        <taxon>Spermatophyta</taxon>
        <taxon>Magnoliopsida</taxon>
        <taxon>Liliopsida</taxon>
        <taxon>Poales</taxon>
        <taxon>Poaceae</taxon>
        <taxon>PACMAD clade</taxon>
        <taxon>Arundinoideae</taxon>
        <taxon>Arundineae</taxon>
        <taxon>Arundo</taxon>
    </lineage>
</organism>
<feature type="region of interest" description="Disordered" evidence="1">
    <location>
        <begin position="1"/>
        <end position="28"/>
    </location>
</feature>
<protein>
    <submittedName>
        <fullName evidence="2">Uncharacterized protein</fullName>
    </submittedName>
</protein>
<reference evidence="2" key="1">
    <citation type="submission" date="2014-09" db="EMBL/GenBank/DDBJ databases">
        <authorList>
            <person name="Magalhaes I.L.F."/>
            <person name="Oliveira U."/>
            <person name="Santos F.R."/>
            <person name="Vidigal T.H.D.A."/>
            <person name="Brescovit A.D."/>
            <person name="Santos A.J."/>
        </authorList>
    </citation>
    <scope>NUCLEOTIDE SEQUENCE</scope>
    <source>
        <tissue evidence="2">Shoot tissue taken approximately 20 cm above the soil surface</tissue>
    </source>
</reference>
<evidence type="ECO:0000313" key="2">
    <source>
        <dbReference type="EMBL" id="JAE07327.1"/>
    </source>
</evidence>
<dbReference type="EMBL" id="GBRH01190569">
    <property type="protein sequence ID" value="JAE07327.1"/>
    <property type="molecule type" value="Transcribed_RNA"/>
</dbReference>
<sequence>MTSRIRLFCGGGESDSIKRASNIHDTNRAEQQRELYWKYSLQTPPERDPPKEPTFR</sequence>
<evidence type="ECO:0000256" key="1">
    <source>
        <dbReference type="SAM" id="MobiDB-lite"/>
    </source>
</evidence>